<dbReference type="InterPro" id="IPR043504">
    <property type="entry name" value="Peptidase_S1_PA_chymotrypsin"/>
</dbReference>
<dbReference type="PROSITE" id="PS00135">
    <property type="entry name" value="TRYPSIN_SER"/>
    <property type="match status" value="1"/>
</dbReference>
<evidence type="ECO:0000256" key="4">
    <source>
        <dbReference type="ARBA" id="ARBA00022729"/>
    </source>
</evidence>
<keyword evidence="5" id="KW-0222">Digestion</keyword>
<evidence type="ECO:0000313" key="15">
    <source>
        <dbReference type="Proteomes" id="UP001153620"/>
    </source>
</evidence>
<evidence type="ECO:0000259" key="13">
    <source>
        <dbReference type="PROSITE" id="PS50240"/>
    </source>
</evidence>
<reference evidence="14" key="1">
    <citation type="submission" date="2022-01" db="EMBL/GenBank/DDBJ databases">
        <authorList>
            <person name="King R."/>
        </authorList>
    </citation>
    <scope>NUCLEOTIDE SEQUENCE</scope>
</reference>
<protein>
    <recommendedName>
        <fullName evidence="11">trypsin</fullName>
        <ecNumber evidence="11">3.4.21.4</ecNumber>
    </recommendedName>
</protein>
<evidence type="ECO:0000256" key="1">
    <source>
        <dbReference type="ARBA" id="ARBA00004613"/>
    </source>
</evidence>
<dbReference type="InterPro" id="IPR001314">
    <property type="entry name" value="Peptidase_S1A"/>
</dbReference>
<keyword evidence="9" id="KW-1015">Disulfide bond</keyword>
<dbReference type="GO" id="GO:0005576">
    <property type="term" value="C:extracellular region"/>
    <property type="evidence" value="ECO:0007669"/>
    <property type="project" value="UniProtKB-SubCell"/>
</dbReference>
<evidence type="ECO:0000256" key="3">
    <source>
        <dbReference type="ARBA" id="ARBA00022670"/>
    </source>
</evidence>
<dbReference type="InterPro" id="IPR009003">
    <property type="entry name" value="Peptidase_S1_PA"/>
</dbReference>
<evidence type="ECO:0000256" key="7">
    <source>
        <dbReference type="ARBA" id="ARBA00022825"/>
    </source>
</evidence>
<keyword evidence="2" id="KW-0964">Secreted</keyword>
<sequence length="240" mass="26523">MEMKQAINFKIVGGSAANILNFPFQVVYYSNNDFVCSGSLISPLFILTAAHCTYFFPSQITVRLGSSYRQHGGIMVNVTKYYAHPQYNSRTFDFDFALLRLNNSVKYSNYIQPAMLPTRSTTLNVGTNCTVSGWGLQSFNDIEDPPNELMMTTIQISDFKYCQSQYGNSNQNITDRMLCGSVPDGTRDACLGDSGGPLVCNGTLCGVISFGYGCAMKEYPGIYSKIPSALNWIKRIAGIK</sequence>
<evidence type="ECO:0000256" key="11">
    <source>
        <dbReference type="ARBA" id="ARBA00038868"/>
    </source>
</evidence>
<name>A0A9N9RLN4_9DIPT</name>
<keyword evidence="6 12" id="KW-0378">Hydrolase</keyword>
<accession>A0A9N9RLN4</accession>
<dbReference type="EMBL" id="OU895877">
    <property type="protein sequence ID" value="CAG9798744.1"/>
    <property type="molecule type" value="Genomic_DNA"/>
</dbReference>
<dbReference type="SUPFAM" id="SSF50494">
    <property type="entry name" value="Trypsin-like serine proteases"/>
    <property type="match status" value="1"/>
</dbReference>
<dbReference type="PRINTS" id="PR00722">
    <property type="entry name" value="CHYMOTRYPSIN"/>
</dbReference>
<dbReference type="InterPro" id="IPR001254">
    <property type="entry name" value="Trypsin_dom"/>
</dbReference>
<evidence type="ECO:0000256" key="8">
    <source>
        <dbReference type="ARBA" id="ARBA00023145"/>
    </source>
</evidence>
<keyword evidence="15" id="KW-1185">Reference proteome</keyword>
<dbReference type="PANTHER" id="PTHR24276">
    <property type="entry name" value="POLYSERASE-RELATED"/>
    <property type="match status" value="1"/>
</dbReference>
<proteinExistence type="inferred from homology"/>
<dbReference type="GO" id="GO:0006508">
    <property type="term" value="P:proteolysis"/>
    <property type="evidence" value="ECO:0007669"/>
    <property type="project" value="UniProtKB-KW"/>
</dbReference>
<evidence type="ECO:0000313" key="14">
    <source>
        <dbReference type="EMBL" id="CAG9798744.1"/>
    </source>
</evidence>
<dbReference type="EC" id="3.4.21.4" evidence="11"/>
<dbReference type="Proteomes" id="UP001153620">
    <property type="component" value="Chromosome 1"/>
</dbReference>
<dbReference type="Gene3D" id="2.40.10.10">
    <property type="entry name" value="Trypsin-like serine proteases"/>
    <property type="match status" value="1"/>
</dbReference>
<dbReference type="GO" id="GO:0007586">
    <property type="term" value="P:digestion"/>
    <property type="evidence" value="ECO:0007669"/>
    <property type="project" value="UniProtKB-KW"/>
</dbReference>
<keyword evidence="3 12" id="KW-0645">Protease</keyword>
<dbReference type="OrthoDB" id="10059102at2759"/>
<keyword evidence="4" id="KW-0732">Signal</keyword>
<evidence type="ECO:0000256" key="5">
    <source>
        <dbReference type="ARBA" id="ARBA00022757"/>
    </source>
</evidence>
<dbReference type="FunFam" id="2.40.10.10:FF:000077">
    <property type="entry name" value="Predicted protein"/>
    <property type="match status" value="1"/>
</dbReference>
<comment type="subcellular location">
    <subcellularLocation>
        <location evidence="1">Secreted</location>
    </subcellularLocation>
</comment>
<dbReference type="InterPro" id="IPR033116">
    <property type="entry name" value="TRYPSIN_SER"/>
</dbReference>
<evidence type="ECO:0000256" key="9">
    <source>
        <dbReference type="ARBA" id="ARBA00023157"/>
    </source>
</evidence>
<evidence type="ECO:0000256" key="6">
    <source>
        <dbReference type="ARBA" id="ARBA00022801"/>
    </source>
</evidence>
<reference evidence="14" key="2">
    <citation type="submission" date="2022-10" db="EMBL/GenBank/DDBJ databases">
        <authorList>
            <consortium name="ENA_rothamsted_submissions"/>
            <consortium name="culmorum"/>
            <person name="King R."/>
        </authorList>
    </citation>
    <scope>NUCLEOTIDE SEQUENCE</scope>
</reference>
<dbReference type="PANTHER" id="PTHR24276:SF91">
    <property type="entry name" value="AT26814P-RELATED"/>
    <property type="match status" value="1"/>
</dbReference>
<organism evidence="14 15">
    <name type="scientific">Chironomus riparius</name>
    <dbReference type="NCBI Taxonomy" id="315576"/>
    <lineage>
        <taxon>Eukaryota</taxon>
        <taxon>Metazoa</taxon>
        <taxon>Ecdysozoa</taxon>
        <taxon>Arthropoda</taxon>
        <taxon>Hexapoda</taxon>
        <taxon>Insecta</taxon>
        <taxon>Pterygota</taxon>
        <taxon>Neoptera</taxon>
        <taxon>Endopterygota</taxon>
        <taxon>Diptera</taxon>
        <taxon>Nematocera</taxon>
        <taxon>Chironomoidea</taxon>
        <taxon>Chironomidae</taxon>
        <taxon>Chironominae</taxon>
        <taxon>Chironomus</taxon>
    </lineage>
</organism>
<evidence type="ECO:0000256" key="2">
    <source>
        <dbReference type="ARBA" id="ARBA00022525"/>
    </source>
</evidence>
<dbReference type="PROSITE" id="PS50240">
    <property type="entry name" value="TRYPSIN_DOM"/>
    <property type="match status" value="1"/>
</dbReference>
<dbReference type="InterPro" id="IPR050430">
    <property type="entry name" value="Peptidase_S1"/>
</dbReference>
<dbReference type="Pfam" id="PF00089">
    <property type="entry name" value="Trypsin"/>
    <property type="match status" value="1"/>
</dbReference>
<keyword evidence="8" id="KW-0865">Zymogen</keyword>
<comment type="similarity">
    <text evidence="10">Belongs to the peptidase S1 family. CLIP subfamily.</text>
</comment>
<evidence type="ECO:0000256" key="12">
    <source>
        <dbReference type="RuleBase" id="RU363034"/>
    </source>
</evidence>
<feature type="domain" description="Peptidase S1" evidence="13">
    <location>
        <begin position="11"/>
        <end position="238"/>
    </location>
</feature>
<keyword evidence="7 12" id="KW-0720">Serine protease</keyword>
<evidence type="ECO:0000256" key="10">
    <source>
        <dbReference type="ARBA" id="ARBA00024195"/>
    </source>
</evidence>
<dbReference type="AlphaFoldDB" id="A0A9N9RLN4"/>
<dbReference type="GO" id="GO:0004252">
    <property type="term" value="F:serine-type endopeptidase activity"/>
    <property type="evidence" value="ECO:0007669"/>
    <property type="project" value="UniProtKB-EC"/>
</dbReference>
<gene>
    <name evidence="14" type="ORF">CHIRRI_LOCUS1723</name>
</gene>
<dbReference type="PROSITE" id="PS00134">
    <property type="entry name" value="TRYPSIN_HIS"/>
    <property type="match status" value="1"/>
</dbReference>
<dbReference type="CDD" id="cd00190">
    <property type="entry name" value="Tryp_SPc"/>
    <property type="match status" value="1"/>
</dbReference>
<dbReference type="SMART" id="SM00020">
    <property type="entry name" value="Tryp_SPc"/>
    <property type="match status" value="1"/>
</dbReference>
<dbReference type="InterPro" id="IPR018114">
    <property type="entry name" value="TRYPSIN_HIS"/>
</dbReference>